<gene>
    <name evidence="2" type="primary">Palm3</name>
</gene>
<feature type="compositionally biased region" description="Basic and acidic residues" evidence="1">
    <location>
        <begin position="122"/>
        <end position="132"/>
    </location>
</feature>
<feature type="region of interest" description="Disordered" evidence="1">
    <location>
        <begin position="58"/>
        <end position="92"/>
    </location>
</feature>
<feature type="region of interest" description="Disordered" evidence="1">
    <location>
        <begin position="325"/>
        <end position="663"/>
    </location>
</feature>
<dbReference type="GO" id="GO:0001960">
    <property type="term" value="P:negative regulation of cytokine-mediated signaling pathway"/>
    <property type="evidence" value="ECO:0007669"/>
    <property type="project" value="TreeGrafter"/>
</dbReference>
<feature type="region of interest" description="Disordered" evidence="1">
    <location>
        <begin position="115"/>
        <end position="184"/>
    </location>
</feature>
<dbReference type="Proteomes" id="UP000694385">
    <property type="component" value="Unassembled WGS sequence"/>
</dbReference>
<reference evidence="2" key="2">
    <citation type="submission" date="2025-09" db="UniProtKB">
        <authorList>
            <consortium name="Ensembl"/>
        </authorList>
    </citation>
    <scope>IDENTIFICATION</scope>
</reference>
<evidence type="ECO:0008006" key="4">
    <source>
        <dbReference type="Google" id="ProtNLM"/>
    </source>
</evidence>
<feature type="compositionally biased region" description="Low complexity" evidence="1">
    <location>
        <begin position="595"/>
        <end position="614"/>
    </location>
</feature>
<protein>
    <recommendedName>
        <fullName evidence="4">Paralemmin-3</fullName>
    </recommendedName>
</protein>
<evidence type="ECO:0000313" key="3">
    <source>
        <dbReference type="Proteomes" id="UP000694385"/>
    </source>
</evidence>
<feature type="region of interest" description="Disordered" evidence="1">
    <location>
        <begin position="1"/>
        <end position="21"/>
    </location>
</feature>
<dbReference type="PANTHER" id="PTHR47528:SF1">
    <property type="entry name" value="PARALEMMIN-3"/>
    <property type="match status" value="1"/>
</dbReference>
<dbReference type="GO" id="GO:0008063">
    <property type="term" value="P:Toll signaling pathway"/>
    <property type="evidence" value="ECO:0007669"/>
    <property type="project" value="TreeGrafter"/>
</dbReference>
<evidence type="ECO:0000256" key="1">
    <source>
        <dbReference type="SAM" id="MobiDB-lite"/>
    </source>
</evidence>
<organism evidence="2 3">
    <name type="scientific">Jaculus jaculus</name>
    <name type="common">Lesser Egyptian jerboa</name>
    <dbReference type="NCBI Taxonomy" id="51337"/>
    <lineage>
        <taxon>Eukaryota</taxon>
        <taxon>Metazoa</taxon>
        <taxon>Chordata</taxon>
        <taxon>Craniata</taxon>
        <taxon>Vertebrata</taxon>
        <taxon>Euteleostomi</taxon>
        <taxon>Mammalia</taxon>
        <taxon>Eutheria</taxon>
        <taxon>Euarchontoglires</taxon>
        <taxon>Glires</taxon>
        <taxon>Rodentia</taxon>
        <taxon>Myomorpha</taxon>
        <taxon>Dipodoidea</taxon>
        <taxon>Dipodidae</taxon>
        <taxon>Dipodinae</taxon>
        <taxon>Jaculus</taxon>
    </lineage>
</organism>
<feature type="compositionally biased region" description="Gly residues" evidence="1">
    <location>
        <begin position="343"/>
        <end position="354"/>
    </location>
</feature>
<name>A0A8C5L4G9_JACJA</name>
<evidence type="ECO:0000313" key="2">
    <source>
        <dbReference type="Ensembl" id="ENSJJAP00000017680.1"/>
    </source>
</evidence>
<proteinExistence type="predicted"/>
<accession>A0A8C5L4G9</accession>
<feature type="region of interest" description="Disordered" evidence="1">
    <location>
        <begin position="255"/>
        <end position="303"/>
    </location>
</feature>
<dbReference type="PANTHER" id="PTHR47528">
    <property type="entry name" value="PARALEMMIN-3"/>
    <property type="match status" value="1"/>
</dbReference>
<dbReference type="Ensembl" id="ENSJJAT00000024202.1">
    <property type="protein sequence ID" value="ENSJJAP00000017680.1"/>
    <property type="gene ID" value="ENSJJAG00000019152.1"/>
</dbReference>
<feature type="compositionally biased region" description="Basic and acidic residues" evidence="1">
    <location>
        <begin position="357"/>
        <end position="522"/>
    </location>
</feature>
<dbReference type="GO" id="GO:0032496">
    <property type="term" value="P:response to lipopolysaccharide"/>
    <property type="evidence" value="ECO:0007669"/>
    <property type="project" value="TreeGrafter"/>
</dbReference>
<dbReference type="GeneTree" id="ENSGT00390000009016"/>
<dbReference type="InterPro" id="IPR024149">
    <property type="entry name" value="Paralemmin-3"/>
</dbReference>
<reference evidence="2" key="1">
    <citation type="submission" date="2025-08" db="UniProtKB">
        <authorList>
            <consortium name="Ensembl"/>
        </authorList>
    </citation>
    <scope>IDENTIFICATION</scope>
</reference>
<dbReference type="OMA" id="DWEELLM"/>
<dbReference type="AlphaFoldDB" id="A0A8C5L4G9"/>
<keyword evidence="3" id="KW-1185">Reference proteome</keyword>
<feature type="compositionally biased region" description="Basic and acidic residues" evidence="1">
    <location>
        <begin position="558"/>
        <end position="584"/>
    </location>
</feature>
<sequence>MGSWGPRKTPPHPQPSLRRPMVESSLYRQRLEVIAVRRLPEASLSFLSHAQRKSLRERWLMDGSAEGSEPLEDPASKDPQSPEGQAQARMRNLEDSLFTLTLSLLFLQGPRPLSQPALEAGPEGHTDVDKRASMPAGPVGVSPQPPNEFKEEPAGGASSEANGPCPGRSPPTGQALGPGVGATVRTKREDVVEVVWEGLRPTEDCARAPTGPELEARVEQVVLETLGARQRAGSVELPAWVKEGRGVVEVVWEGLGGSDSAEATKTSLQGPPEAEASRKEEGVPGDSLAGDGQGEPEGEEESFIWVERVNIGKDWEELSMEGLEGPVVSGEEEGRAGAELGQRTGGEGSGAGELGGEEGKCEVEVKGDERQLKLEDGERKGGEKLPDGEAEGGEKLLDGERKGGEKIPDGEAEGGEKVTDGETEGGEKVLDGEAEGGEKVPDGEAEGGEKLLDGEAEGGEKLLDGKAEGGEKLLEGEAEGGEKLLDGEAEEGEKLLAGEAEGGEKLLEGEAEGGERPSEVKKIQGAQGELSSEEQRALGEGGEPQAKAVNKTGTPQDVKPEDEGLEGTDKQEGLVEEGEGKPRPLAEGQGLQGDATPLLAEAPAPEQPAENQPLLRREGASANPSAHPAPTYAPARQPEPASRSEGKEASGPKQKTCQCCVVM</sequence>